<evidence type="ECO:0000256" key="5">
    <source>
        <dbReference type="ARBA" id="ARBA00046337"/>
    </source>
</evidence>
<comment type="subcellular location">
    <subcellularLocation>
        <location evidence="1">Cytoplasm</location>
    </subcellularLocation>
</comment>
<proteinExistence type="inferred from homology"/>
<dbReference type="PANTHER" id="PTHR42756:SF2">
    <property type="entry name" value="MARR FAMILY REGULATORY PROTEIN"/>
    <property type="match status" value="1"/>
</dbReference>
<evidence type="ECO:0000256" key="4">
    <source>
        <dbReference type="ARBA" id="ARBA00023163"/>
    </source>
</evidence>
<dbReference type="AlphaFoldDB" id="A0A6N3DCW8"/>
<organism evidence="9">
    <name type="scientific">Veillonella ratti</name>
    <dbReference type="NCBI Taxonomy" id="103892"/>
    <lineage>
        <taxon>Bacteria</taxon>
        <taxon>Bacillati</taxon>
        <taxon>Bacillota</taxon>
        <taxon>Negativicutes</taxon>
        <taxon>Veillonellales</taxon>
        <taxon>Veillonellaceae</taxon>
        <taxon>Veillonella</taxon>
    </lineage>
</organism>
<dbReference type="InterPro" id="IPR055166">
    <property type="entry name" value="Transc_reg_Sar_Rot_HTH"/>
</dbReference>
<keyword evidence="4" id="KW-0804">Transcription</keyword>
<dbReference type="InterPro" id="IPR036390">
    <property type="entry name" value="WH_DNA-bd_sf"/>
</dbReference>
<evidence type="ECO:0000256" key="1">
    <source>
        <dbReference type="ARBA" id="ARBA00004496"/>
    </source>
</evidence>
<dbReference type="InterPro" id="IPR036388">
    <property type="entry name" value="WH-like_DNA-bd_sf"/>
</dbReference>
<comment type="similarity">
    <text evidence="5">Belongs to the SarZ family.</text>
</comment>
<keyword evidence="2" id="KW-0805">Transcription regulation</keyword>
<evidence type="ECO:0000256" key="2">
    <source>
        <dbReference type="ARBA" id="ARBA00023015"/>
    </source>
</evidence>
<accession>A0A6N3DCW8</accession>
<evidence type="ECO:0000256" key="3">
    <source>
        <dbReference type="ARBA" id="ARBA00023125"/>
    </source>
</evidence>
<dbReference type="Pfam" id="PF22381">
    <property type="entry name" value="Staph_reg_Sar_Rot"/>
    <property type="match status" value="1"/>
</dbReference>
<evidence type="ECO:0000259" key="8">
    <source>
        <dbReference type="PROSITE" id="PS50995"/>
    </source>
</evidence>
<evidence type="ECO:0000256" key="6">
    <source>
        <dbReference type="ARBA" id="ARBA00047188"/>
    </source>
</evidence>
<evidence type="ECO:0000313" key="9">
    <source>
        <dbReference type="EMBL" id="VYU25694.1"/>
    </source>
</evidence>
<dbReference type="PRINTS" id="PR00598">
    <property type="entry name" value="HTHMARR"/>
</dbReference>
<dbReference type="EMBL" id="CACRUX010000057">
    <property type="protein sequence ID" value="VYU25694.1"/>
    <property type="molecule type" value="Genomic_DNA"/>
</dbReference>
<dbReference type="GO" id="GO:0003677">
    <property type="term" value="F:DNA binding"/>
    <property type="evidence" value="ECO:0007669"/>
    <property type="project" value="UniProtKB-KW"/>
</dbReference>
<name>A0A6N3DCW8_9FIRM</name>
<protein>
    <recommendedName>
        <fullName evidence="6">HTH-type transcriptional regulator SarZ</fullName>
    </recommendedName>
    <alternativeName>
        <fullName evidence="7">Staphylococcal accessory regulator Z</fullName>
    </alternativeName>
</protein>
<feature type="domain" description="HTH marR-type" evidence="8">
    <location>
        <begin position="1"/>
        <end position="137"/>
    </location>
</feature>
<keyword evidence="3" id="KW-0238">DNA-binding</keyword>
<dbReference type="GO" id="GO:0005737">
    <property type="term" value="C:cytoplasm"/>
    <property type="evidence" value="ECO:0007669"/>
    <property type="project" value="UniProtKB-SubCell"/>
</dbReference>
<dbReference type="GO" id="GO:0003700">
    <property type="term" value="F:DNA-binding transcription factor activity"/>
    <property type="evidence" value="ECO:0007669"/>
    <property type="project" value="InterPro"/>
</dbReference>
<sequence length="148" mass="17710">MARARVRLARYISLLYRYSQVYFSEHLKKYQLGSGQYIFFMEAIRNDGITQEQLSNNIEIDKATTARAVAKLIEAGYFTKVNNAEDRRAYNIYATDKARDMRKDIENVLDEWNEKLFKGFTKDERNFYHSLTQRIYENISKDDFFKNR</sequence>
<dbReference type="PANTHER" id="PTHR42756">
    <property type="entry name" value="TRANSCRIPTIONAL REGULATOR, MARR"/>
    <property type="match status" value="1"/>
</dbReference>
<dbReference type="RefSeq" id="WP_021840685.1">
    <property type="nucleotide sequence ID" value="NZ_CACRUX010000057.1"/>
</dbReference>
<evidence type="ECO:0000256" key="7">
    <source>
        <dbReference type="ARBA" id="ARBA00047207"/>
    </source>
</evidence>
<dbReference type="SUPFAM" id="SSF46785">
    <property type="entry name" value="Winged helix' DNA-binding domain"/>
    <property type="match status" value="1"/>
</dbReference>
<dbReference type="SMART" id="SM00347">
    <property type="entry name" value="HTH_MARR"/>
    <property type="match status" value="1"/>
</dbReference>
<gene>
    <name evidence="9" type="ORF">VRLFYP33_01566</name>
</gene>
<dbReference type="PROSITE" id="PS50995">
    <property type="entry name" value="HTH_MARR_2"/>
    <property type="match status" value="1"/>
</dbReference>
<dbReference type="Gene3D" id="1.10.10.10">
    <property type="entry name" value="Winged helix-like DNA-binding domain superfamily/Winged helix DNA-binding domain"/>
    <property type="match status" value="1"/>
</dbReference>
<dbReference type="InterPro" id="IPR000835">
    <property type="entry name" value="HTH_MarR-typ"/>
</dbReference>
<reference evidence="9" key="1">
    <citation type="submission" date="2019-11" db="EMBL/GenBank/DDBJ databases">
        <authorList>
            <person name="Feng L."/>
        </authorList>
    </citation>
    <scope>NUCLEOTIDE SEQUENCE</scope>
    <source>
        <strain evidence="9">VrattiLFYP33</strain>
    </source>
</reference>